<evidence type="ECO:0000313" key="2">
    <source>
        <dbReference type="Proteomes" id="UP000177362"/>
    </source>
</evidence>
<dbReference type="GO" id="GO:0010411">
    <property type="term" value="P:xyloglucan metabolic process"/>
    <property type="evidence" value="ECO:0007669"/>
    <property type="project" value="TreeGrafter"/>
</dbReference>
<proteinExistence type="predicted"/>
<accession>A0A1G2KNN8</accession>
<dbReference type="InterPro" id="IPR052025">
    <property type="entry name" value="Xyloglucanase_GH74"/>
</dbReference>
<evidence type="ECO:0008006" key="3">
    <source>
        <dbReference type="Google" id="ProtNLM"/>
    </source>
</evidence>
<gene>
    <name evidence="1" type="ORF">A3C11_00985</name>
</gene>
<organism evidence="1 2">
    <name type="scientific">Candidatus Sungbacteria bacterium RIFCSPHIGHO2_02_FULL_49_12</name>
    <dbReference type="NCBI Taxonomy" id="1802271"/>
    <lineage>
        <taxon>Bacteria</taxon>
        <taxon>Candidatus Sungiibacteriota</taxon>
    </lineage>
</organism>
<dbReference type="PANTHER" id="PTHR43739">
    <property type="entry name" value="XYLOGLUCANASE (EUROFUNG)"/>
    <property type="match status" value="1"/>
</dbReference>
<dbReference type="AlphaFoldDB" id="A0A1G2KNN8"/>
<dbReference type="InterPro" id="IPR015943">
    <property type="entry name" value="WD40/YVTN_repeat-like_dom_sf"/>
</dbReference>
<evidence type="ECO:0000313" key="1">
    <source>
        <dbReference type="EMBL" id="OHA01035.1"/>
    </source>
</evidence>
<dbReference type="STRING" id="1802271.A3C11_00985"/>
<dbReference type="SUPFAM" id="SSF110296">
    <property type="entry name" value="Oligoxyloglucan reducing end-specific cellobiohydrolase"/>
    <property type="match status" value="2"/>
</dbReference>
<protein>
    <recommendedName>
        <fullName evidence="3">Photosynthesis system II assembly factor Ycf48/Hcf136-like domain-containing protein</fullName>
    </recommendedName>
</protein>
<reference evidence="1 2" key="1">
    <citation type="journal article" date="2016" name="Nat. Commun.">
        <title>Thousands of microbial genomes shed light on interconnected biogeochemical processes in an aquifer system.</title>
        <authorList>
            <person name="Anantharaman K."/>
            <person name="Brown C.T."/>
            <person name="Hug L.A."/>
            <person name="Sharon I."/>
            <person name="Castelle C.J."/>
            <person name="Probst A.J."/>
            <person name="Thomas B.C."/>
            <person name="Singh A."/>
            <person name="Wilkins M.J."/>
            <person name="Karaoz U."/>
            <person name="Brodie E.L."/>
            <person name="Williams K.H."/>
            <person name="Hubbard S.S."/>
            <person name="Banfield J.F."/>
        </authorList>
    </citation>
    <scope>NUCLEOTIDE SEQUENCE [LARGE SCALE GENOMIC DNA]</scope>
</reference>
<dbReference type="Gene3D" id="2.130.10.10">
    <property type="entry name" value="YVTN repeat-like/Quinoprotein amine dehydrogenase"/>
    <property type="match status" value="2"/>
</dbReference>
<sequence length="365" mass="39721">MSFKSTFIGIGALLFILLILLPFVFRATSSQQPKSASPTAVATVGIFKSTDGGLNWMAKTHVDQTGVGFPVSILSMVLKPTDPNVIYIGTKQDGLWVSQNAGESWVHITDPQGVLKSDAEVDDIAISRSNPTTLYLAVFQDNLGRVLRSDNGGVSFTEVYRVSGNRFGVFGVAVDSVLPNRVYIATGQGGFFESSDAGKSWRIQKWFPDGLTKMRQNPENPAEYYVVSSHGEMFRTEDRGISWVRLTEGYRQFPKSSSISDFIMDSSRPNILYTASAFGLLRSEDSGGVWKQVDLIIPPEGALVRAVAVGRESSNTILAGVGSAIYKSDDFGEHWQVIQLPVAGNITMLRISAEEPSTVYAVVGK</sequence>
<dbReference type="Proteomes" id="UP000177362">
    <property type="component" value="Unassembled WGS sequence"/>
</dbReference>
<dbReference type="EMBL" id="MHQJ01000030">
    <property type="protein sequence ID" value="OHA01035.1"/>
    <property type="molecule type" value="Genomic_DNA"/>
</dbReference>
<dbReference type="PANTHER" id="PTHR43739:SF5">
    <property type="entry name" value="EXO-ALPHA-SIALIDASE"/>
    <property type="match status" value="1"/>
</dbReference>
<name>A0A1G2KNN8_9BACT</name>
<comment type="caution">
    <text evidence="1">The sequence shown here is derived from an EMBL/GenBank/DDBJ whole genome shotgun (WGS) entry which is preliminary data.</text>
</comment>